<evidence type="ECO:0000256" key="1">
    <source>
        <dbReference type="SAM" id="MobiDB-lite"/>
    </source>
</evidence>
<dbReference type="GO" id="GO:0003676">
    <property type="term" value="F:nucleic acid binding"/>
    <property type="evidence" value="ECO:0007669"/>
    <property type="project" value="InterPro"/>
</dbReference>
<evidence type="ECO:0000259" key="2">
    <source>
        <dbReference type="Pfam" id="PF01368"/>
    </source>
</evidence>
<sequence length="503" mass="54665">MSNTNDLSMDSFLQKLSSRILDAIASRKRIMVITHSDADGLVSGSIIAKAIIRKGGRCLVRVVSDLNPNVLKKVAGEEHDLYIITDMGAGLAGVIDEYIGKGKGKDWMVIDHHQLPEEEMNDDRIFNAWKFGIDGGVEACAGTMAYKVAYALDESNKDLSALAVVAMVADRQDQGERKSLIGLNADVADTARELGLLSIDLDLMLVGRETRAVHEALAYTSYPYIDGLTWNVDSCYSLLNSIGLRLKEDGRWRTLAEMSSEEKSKIVEAIAMFASSSTSSSPPSSSPSSSSSTNSRNASMIVDELIGYVYTLQREDKRSMLRDAREFSLMLNACARIRRSGVGIAICMGDRNSMLMEGEIIVNEYRKTLRGYISTIMSERWRVVDDGMLAMVNGDNLIAQDMLGAVSSLLSGSQAFQGRVIVVRTRTDDGMYKFSCRKGLNCSIDVNLGLLMRECSSRCNGVGGGHVAAAGARISADMLDEFLRCVKEGVHKHKGSVGGDAGG</sequence>
<gene>
    <name evidence="5" type="ORF">NCAV_0484</name>
</gene>
<dbReference type="Pfam" id="PF21763">
    <property type="entry name" value="DHH_CID"/>
    <property type="match status" value="1"/>
</dbReference>
<dbReference type="Pfam" id="PF02272">
    <property type="entry name" value="DHHA1"/>
    <property type="match status" value="1"/>
</dbReference>
<dbReference type="EMBL" id="LT981265">
    <property type="protein sequence ID" value="SPC33677.1"/>
    <property type="molecule type" value="Genomic_DNA"/>
</dbReference>
<feature type="domain" description="DDH" evidence="2">
    <location>
        <begin position="29"/>
        <end position="160"/>
    </location>
</feature>
<feature type="domain" description="DHHA1" evidence="3">
    <location>
        <begin position="400"/>
        <end position="488"/>
    </location>
</feature>
<dbReference type="GO" id="GO:0004527">
    <property type="term" value="F:exonuclease activity"/>
    <property type="evidence" value="ECO:0007669"/>
    <property type="project" value="UniProtKB-KW"/>
</dbReference>
<dbReference type="KEGG" id="ncv:NCAV_0484"/>
<dbReference type="SUPFAM" id="SSF64182">
    <property type="entry name" value="DHH phosphoesterases"/>
    <property type="match status" value="1"/>
</dbReference>
<feature type="region of interest" description="Disordered" evidence="1">
    <location>
        <begin position="276"/>
        <end position="296"/>
    </location>
</feature>
<feature type="compositionally biased region" description="Low complexity" evidence="1">
    <location>
        <begin position="276"/>
        <end position="293"/>
    </location>
</feature>
<dbReference type="AlphaFoldDB" id="A0A2K5APZ1"/>
<dbReference type="Proteomes" id="UP000236248">
    <property type="component" value="Chromosome NCAV"/>
</dbReference>
<proteinExistence type="predicted"/>
<dbReference type="InterPro" id="IPR038763">
    <property type="entry name" value="DHH_sf"/>
</dbReference>
<dbReference type="Gene3D" id="3.90.1640.30">
    <property type="match status" value="1"/>
</dbReference>
<dbReference type="InterPro" id="IPR003156">
    <property type="entry name" value="DHHA1_dom"/>
</dbReference>
<dbReference type="Pfam" id="PF01368">
    <property type="entry name" value="DHH"/>
    <property type="match status" value="1"/>
</dbReference>
<reference evidence="6" key="1">
    <citation type="submission" date="2018-01" db="EMBL/GenBank/DDBJ databases">
        <authorList>
            <person name="Kerou L M."/>
        </authorList>
    </citation>
    <scope>NUCLEOTIDE SEQUENCE [LARGE SCALE GENOMIC DNA]</scope>
    <source>
        <strain evidence="6">SCU2</strain>
    </source>
</reference>
<accession>A0A2K5APZ1</accession>
<dbReference type="GeneID" id="41594577"/>
<dbReference type="PANTHER" id="PTHR30255">
    <property type="entry name" value="SINGLE-STRANDED-DNA-SPECIFIC EXONUCLEASE RECJ"/>
    <property type="match status" value="1"/>
</dbReference>
<name>A0A2K5APZ1_9ARCH</name>
<organism evidence="5 6">
    <name type="scientific">Candidatus Nitrosocaldus cavascurensis</name>
    <dbReference type="NCBI Taxonomy" id="2058097"/>
    <lineage>
        <taxon>Archaea</taxon>
        <taxon>Nitrososphaerota</taxon>
        <taxon>Nitrososphaeria</taxon>
        <taxon>Candidatus Nitrosocaldales</taxon>
        <taxon>Candidatus Nitrosocaldaceae</taxon>
        <taxon>Candidatus Nitrosocaldus</taxon>
    </lineage>
</organism>
<dbReference type="InterPro" id="IPR051673">
    <property type="entry name" value="SSDNA_exonuclease_RecJ"/>
</dbReference>
<dbReference type="RefSeq" id="WP_103287508.1">
    <property type="nucleotide sequence ID" value="NZ_LT981265.1"/>
</dbReference>
<dbReference type="Gene3D" id="3.10.310.30">
    <property type="match status" value="1"/>
</dbReference>
<dbReference type="PANTHER" id="PTHR30255:SF2">
    <property type="entry name" value="SINGLE-STRANDED-DNA-SPECIFIC EXONUCLEASE RECJ"/>
    <property type="match status" value="1"/>
</dbReference>
<evidence type="ECO:0000313" key="5">
    <source>
        <dbReference type="EMBL" id="SPC33677.1"/>
    </source>
</evidence>
<evidence type="ECO:0000313" key="6">
    <source>
        <dbReference type="Proteomes" id="UP000236248"/>
    </source>
</evidence>
<evidence type="ECO:0000259" key="4">
    <source>
        <dbReference type="Pfam" id="PF21763"/>
    </source>
</evidence>
<keyword evidence="6" id="KW-1185">Reference proteome</keyword>
<feature type="domain" description="DHH-CID" evidence="4">
    <location>
        <begin position="205"/>
        <end position="271"/>
    </location>
</feature>
<evidence type="ECO:0000259" key="3">
    <source>
        <dbReference type="Pfam" id="PF02272"/>
    </source>
</evidence>
<protein>
    <submittedName>
        <fullName evidence="5">Phosphoesterase DHHA1, RecJ-like</fullName>
    </submittedName>
</protein>
<dbReference type="InterPro" id="IPR001667">
    <property type="entry name" value="DDH_dom"/>
</dbReference>
<dbReference type="InterPro" id="IPR048515">
    <property type="entry name" value="DHH_CID"/>
</dbReference>